<dbReference type="AlphaFoldDB" id="A0A2K3N1P4"/>
<accession>A0A2K3N1P4</accession>
<protein>
    <submittedName>
        <fullName evidence="2">Uncharacterized protein</fullName>
    </submittedName>
</protein>
<name>A0A2K3N1P4_TRIPR</name>
<evidence type="ECO:0000256" key="1">
    <source>
        <dbReference type="SAM" id="MobiDB-lite"/>
    </source>
</evidence>
<reference evidence="2 3" key="1">
    <citation type="journal article" date="2014" name="Am. J. Bot.">
        <title>Genome assembly and annotation for red clover (Trifolium pratense; Fabaceae).</title>
        <authorList>
            <person name="Istvanek J."/>
            <person name="Jaros M."/>
            <person name="Krenek A."/>
            <person name="Repkova J."/>
        </authorList>
    </citation>
    <scope>NUCLEOTIDE SEQUENCE [LARGE SCALE GENOMIC DNA]</scope>
    <source>
        <strain evidence="3">cv. Tatra</strain>
        <tissue evidence="2">Young leaves</tissue>
    </source>
</reference>
<gene>
    <name evidence="2" type="ORF">L195_g020193</name>
</gene>
<evidence type="ECO:0000313" key="2">
    <source>
        <dbReference type="EMBL" id="PNX96975.1"/>
    </source>
</evidence>
<dbReference type="Proteomes" id="UP000236291">
    <property type="component" value="Unassembled WGS sequence"/>
</dbReference>
<sequence>MHTQPKRCADAVVEGVQASTVGGGVVDAGGSGNVEWTTGRGRGRLLGSNGPFAIS</sequence>
<organism evidence="2 3">
    <name type="scientific">Trifolium pratense</name>
    <name type="common">Red clover</name>
    <dbReference type="NCBI Taxonomy" id="57577"/>
    <lineage>
        <taxon>Eukaryota</taxon>
        <taxon>Viridiplantae</taxon>
        <taxon>Streptophyta</taxon>
        <taxon>Embryophyta</taxon>
        <taxon>Tracheophyta</taxon>
        <taxon>Spermatophyta</taxon>
        <taxon>Magnoliopsida</taxon>
        <taxon>eudicotyledons</taxon>
        <taxon>Gunneridae</taxon>
        <taxon>Pentapetalae</taxon>
        <taxon>rosids</taxon>
        <taxon>fabids</taxon>
        <taxon>Fabales</taxon>
        <taxon>Fabaceae</taxon>
        <taxon>Papilionoideae</taxon>
        <taxon>50 kb inversion clade</taxon>
        <taxon>NPAAA clade</taxon>
        <taxon>Hologalegina</taxon>
        <taxon>IRL clade</taxon>
        <taxon>Trifolieae</taxon>
        <taxon>Trifolium</taxon>
    </lineage>
</organism>
<feature type="region of interest" description="Disordered" evidence="1">
    <location>
        <begin position="28"/>
        <end position="55"/>
    </location>
</feature>
<evidence type="ECO:0000313" key="3">
    <source>
        <dbReference type="Proteomes" id="UP000236291"/>
    </source>
</evidence>
<comment type="caution">
    <text evidence="2">The sequence shown here is derived from an EMBL/GenBank/DDBJ whole genome shotgun (WGS) entry which is preliminary data.</text>
</comment>
<reference evidence="2 3" key="2">
    <citation type="journal article" date="2017" name="Front. Plant Sci.">
        <title>Gene Classification and Mining of Molecular Markers Useful in Red Clover (Trifolium pratense) Breeding.</title>
        <authorList>
            <person name="Istvanek J."/>
            <person name="Dluhosova J."/>
            <person name="Dluhos P."/>
            <person name="Patkova L."/>
            <person name="Nedelnik J."/>
            <person name="Repkova J."/>
        </authorList>
    </citation>
    <scope>NUCLEOTIDE SEQUENCE [LARGE SCALE GENOMIC DNA]</scope>
    <source>
        <strain evidence="3">cv. Tatra</strain>
        <tissue evidence="2">Young leaves</tissue>
    </source>
</reference>
<dbReference type="EMBL" id="ASHM01015060">
    <property type="protein sequence ID" value="PNX96975.1"/>
    <property type="molecule type" value="Genomic_DNA"/>
</dbReference>
<proteinExistence type="predicted"/>